<name>A0A238JAF5_9RHOB</name>
<dbReference type="Proteomes" id="UP000225972">
    <property type="component" value="Unassembled WGS sequence"/>
</dbReference>
<gene>
    <name evidence="1" type="ORF">TRP8649_01468</name>
</gene>
<reference evidence="2" key="1">
    <citation type="submission" date="2017-05" db="EMBL/GenBank/DDBJ databases">
        <authorList>
            <person name="Rodrigo-Torres L."/>
            <person name="Arahal R. D."/>
            <person name="Lucena T."/>
        </authorList>
    </citation>
    <scope>NUCLEOTIDE SEQUENCE [LARGE SCALE GENOMIC DNA]</scope>
    <source>
        <strain evidence="2">CECT 8649</strain>
    </source>
</reference>
<organism evidence="1 2">
    <name type="scientific">Pelagimonas phthalicica</name>
    <dbReference type="NCBI Taxonomy" id="1037362"/>
    <lineage>
        <taxon>Bacteria</taxon>
        <taxon>Pseudomonadati</taxon>
        <taxon>Pseudomonadota</taxon>
        <taxon>Alphaproteobacteria</taxon>
        <taxon>Rhodobacterales</taxon>
        <taxon>Roseobacteraceae</taxon>
        <taxon>Pelagimonas</taxon>
    </lineage>
</organism>
<dbReference type="AlphaFoldDB" id="A0A238JAF5"/>
<sequence length="54" mass="6146">MVGAIVGSLKRRLERGYSVFSLIRFKYSLGRSRQRLQGTTRSTCRVNSIELNAL</sequence>
<evidence type="ECO:0000313" key="1">
    <source>
        <dbReference type="EMBL" id="SMX27363.1"/>
    </source>
</evidence>
<proteinExistence type="predicted"/>
<dbReference type="EMBL" id="FXXP01000001">
    <property type="protein sequence ID" value="SMX27363.1"/>
    <property type="molecule type" value="Genomic_DNA"/>
</dbReference>
<accession>A0A238JAF5</accession>
<keyword evidence="2" id="KW-1185">Reference proteome</keyword>
<protein>
    <submittedName>
        <fullName evidence="1">Uncharacterized protein</fullName>
    </submittedName>
</protein>
<evidence type="ECO:0000313" key="2">
    <source>
        <dbReference type="Proteomes" id="UP000225972"/>
    </source>
</evidence>